<dbReference type="GO" id="GO:0042392">
    <property type="term" value="F:sphingosine-1-phosphate phosphatase activity"/>
    <property type="evidence" value="ECO:0007669"/>
    <property type="project" value="TreeGrafter"/>
</dbReference>
<dbReference type="PANTHER" id="PTHR14969">
    <property type="entry name" value="SPHINGOSINE-1-PHOSPHATE PHOSPHOHYDROLASE"/>
    <property type="match status" value="1"/>
</dbReference>
<dbReference type="Proteomes" id="UP000000311">
    <property type="component" value="Unassembled WGS sequence"/>
</dbReference>
<dbReference type="SUPFAM" id="SSF48317">
    <property type="entry name" value="Acid phosphatase/Vanadium-dependent haloperoxidase"/>
    <property type="match status" value="1"/>
</dbReference>
<feature type="transmembrane region" description="Helical" evidence="1">
    <location>
        <begin position="75"/>
        <end position="95"/>
    </location>
</feature>
<dbReference type="OMA" id="YCQYSLV"/>
<dbReference type="Gene3D" id="1.20.144.10">
    <property type="entry name" value="Phosphatidic acid phosphatase type 2/haloperoxidase"/>
    <property type="match status" value="1"/>
</dbReference>
<dbReference type="InterPro" id="IPR036938">
    <property type="entry name" value="PAP2/HPO_sf"/>
</dbReference>
<evidence type="ECO:0000259" key="2">
    <source>
        <dbReference type="Pfam" id="PF01569"/>
    </source>
</evidence>
<organism evidence="4">
    <name type="scientific">Camponotus floridanus</name>
    <name type="common">Florida carpenter ant</name>
    <dbReference type="NCBI Taxonomy" id="104421"/>
    <lineage>
        <taxon>Eukaryota</taxon>
        <taxon>Metazoa</taxon>
        <taxon>Ecdysozoa</taxon>
        <taxon>Arthropoda</taxon>
        <taxon>Hexapoda</taxon>
        <taxon>Insecta</taxon>
        <taxon>Pterygota</taxon>
        <taxon>Neoptera</taxon>
        <taxon>Endopterygota</taxon>
        <taxon>Hymenoptera</taxon>
        <taxon>Apocrita</taxon>
        <taxon>Aculeata</taxon>
        <taxon>Formicoidea</taxon>
        <taxon>Formicidae</taxon>
        <taxon>Formicinae</taxon>
        <taxon>Camponotus</taxon>
    </lineage>
</organism>
<dbReference type="EMBL" id="GL439921">
    <property type="protein sequence ID" value="EFN66588.1"/>
    <property type="molecule type" value="Genomic_DNA"/>
</dbReference>
<proteinExistence type="predicted"/>
<evidence type="ECO:0000256" key="1">
    <source>
        <dbReference type="SAM" id="Phobius"/>
    </source>
</evidence>
<name>E2AIZ9_CAMFO</name>
<dbReference type="InterPro" id="IPR000326">
    <property type="entry name" value="PAP2/HPO"/>
</dbReference>
<feature type="domain" description="Phosphatidic acid phosphatase type 2/haloperoxidase" evidence="2">
    <location>
        <begin position="81"/>
        <end position="185"/>
    </location>
</feature>
<feature type="transmembrane region" description="Helical" evidence="1">
    <location>
        <begin position="168"/>
        <end position="187"/>
    </location>
</feature>
<gene>
    <name evidence="3" type="ORF">EAG_15586</name>
</gene>
<keyword evidence="1" id="KW-0472">Membrane</keyword>
<feature type="transmembrane region" description="Helical" evidence="1">
    <location>
        <begin position="47"/>
        <end position="69"/>
    </location>
</feature>
<accession>E2AIZ9</accession>
<sequence length="211" mass="24015">MIDKEEEKRKVPSTLKTLLAVDAYLTNILVNSAQQFSILRQLEIHYMVLKISCHGIVWLITNLVLLWIVNNSNLYQMQVNLSIGLLLNIIIIAVLKAASRRRRPNANDNLFPNKDSFPSGNAAHVAFITYFFLNLWPVPLIYVPPLLAWSFSVCMSKLLMRINYIGDILAGIALGILQGMLVGYIYMEQETCTHLVWWITDEKTSGAEYDV</sequence>
<keyword evidence="1" id="KW-1133">Transmembrane helix</keyword>
<dbReference type="PANTHER" id="PTHR14969:SF13">
    <property type="entry name" value="AT30094P"/>
    <property type="match status" value="1"/>
</dbReference>
<evidence type="ECO:0000313" key="4">
    <source>
        <dbReference type="Proteomes" id="UP000000311"/>
    </source>
</evidence>
<reference evidence="3 4" key="1">
    <citation type="journal article" date="2010" name="Science">
        <title>Genomic comparison of the ants Camponotus floridanus and Harpegnathos saltator.</title>
        <authorList>
            <person name="Bonasio R."/>
            <person name="Zhang G."/>
            <person name="Ye C."/>
            <person name="Mutti N.S."/>
            <person name="Fang X."/>
            <person name="Qin N."/>
            <person name="Donahue G."/>
            <person name="Yang P."/>
            <person name="Li Q."/>
            <person name="Li C."/>
            <person name="Zhang P."/>
            <person name="Huang Z."/>
            <person name="Berger S.L."/>
            <person name="Reinberg D."/>
            <person name="Wang J."/>
            <person name="Liebig J."/>
        </authorList>
    </citation>
    <scope>NUCLEOTIDE SEQUENCE [LARGE SCALE GENOMIC DNA]</scope>
    <source>
        <strain evidence="4">C129</strain>
    </source>
</reference>
<keyword evidence="4" id="KW-1185">Reference proteome</keyword>
<evidence type="ECO:0000313" key="3">
    <source>
        <dbReference type="EMBL" id="EFN66588.1"/>
    </source>
</evidence>
<protein>
    <submittedName>
        <fullName evidence="3">Presqualene diphosphate phosphatase</fullName>
    </submittedName>
</protein>
<dbReference type="Pfam" id="PF01569">
    <property type="entry name" value="PAP2"/>
    <property type="match status" value="1"/>
</dbReference>
<dbReference type="InParanoid" id="E2AIZ9"/>
<dbReference type="OrthoDB" id="10266771at2759"/>
<keyword evidence="1" id="KW-0812">Transmembrane</keyword>
<dbReference type="AlphaFoldDB" id="E2AIZ9"/>